<evidence type="ECO:0000256" key="7">
    <source>
        <dbReference type="ARBA" id="ARBA00035243"/>
    </source>
</evidence>
<dbReference type="GO" id="GO:0019843">
    <property type="term" value="F:rRNA binding"/>
    <property type="evidence" value="ECO:0007669"/>
    <property type="project" value="UniProtKB-UniRule"/>
</dbReference>
<dbReference type="Pfam" id="PF00297">
    <property type="entry name" value="Ribosomal_L3"/>
    <property type="match status" value="1"/>
</dbReference>
<reference evidence="12" key="2">
    <citation type="submission" date="2020-09" db="EMBL/GenBank/DDBJ databases">
        <authorList>
            <person name="Sun Q."/>
            <person name="Kim S."/>
        </authorList>
    </citation>
    <scope>NUCLEOTIDE SEQUENCE</scope>
    <source>
        <strain evidence="12">KCTC 42590</strain>
    </source>
</reference>
<organism evidence="12 13">
    <name type="scientific">Kordiimonas sediminis</name>
    <dbReference type="NCBI Taxonomy" id="1735581"/>
    <lineage>
        <taxon>Bacteria</taxon>
        <taxon>Pseudomonadati</taxon>
        <taxon>Pseudomonadota</taxon>
        <taxon>Alphaproteobacteria</taxon>
        <taxon>Kordiimonadales</taxon>
        <taxon>Kordiimonadaceae</taxon>
        <taxon>Kordiimonas</taxon>
    </lineage>
</organism>
<accession>A0A919AT66</accession>
<comment type="similarity">
    <text evidence="1 8 9">Belongs to the universal ribosomal protein uL3 family.</text>
</comment>
<evidence type="ECO:0000256" key="5">
    <source>
        <dbReference type="ARBA" id="ARBA00022980"/>
    </source>
</evidence>
<dbReference type="InterPro" id="IPR019927">
    <property type="entry name" value="Ribosomal_uL3_bac/org-type"/>
</dbReference>
<dbReference type="GO" id="GO:0006412">
    <property type="term" value="P:translation"/>
    <property type="evidence" value="ECO:0007669"/>
    <property type="project" value="UniProtKB-UniRule"/>
</dbReference>
<gene>
    <name evidence="8 12" type="primary">rplC</name>
    <name evidence="12" type="ORF">GCM10017044_18760</name>
</gene>
<evidence type="ECO:0000256" key="4">
    <source>
        <dbReference type="ARBA" id="ARBA00022884"/>
    </source>
</evidence>
<evidence type="ECO:0000256" key="8">
    <source>
        <dbReference type="HAMAP-Rule" id="MF_01325"/>
    </source>
</evidence>
<evidence type="ECO:0000256" key="6">
    <source>
        <dbReference type="ARBA" id="ARBA00023274"/>
    </source>
</evidence>
<sequence length="252" mass="26587">MRTGLIAKKLGMTRIFNDNGHHVPVTVLQLENLQVVAQRTVEKDGYTALQLGAGTRKVKNVTKGQRGHFAKAEVEPKAKVAEFRVSDDALVDVGAEITADHFIPGQYVDVVGTSKGKGFAGAMKRHNFGGLRASHGVSISHRSHGSTGQCQDPGRVFKGKKMAGHLGDARTTVQNLEIVEARASEGLLLVRGGVPGAKNGWVLVSDAVKKALPENVPTPAAFKLPAKEEAAPVEAAPAEAEAPKAPAEGNEE</sequence>
<evidence type="ECO:0000256" key="10">
    <source>
        <dbReference type="RuleBase" id="RU003906"/>
    </source>
</evidence>
<keyword evidence="2 8" id="KW-0488">Methylation</keyword>
<dbReference type="PANTHER" id="PTHR11229">
    <property type="entry name" value="50S RIBOSOMAL PROTEIN L3"/>
    <property type="match status" value="1"/>
</dbReference>
<keyword evidence="5 8" id="KW-0689">Ribosomal protein</keyword>
<evidence type="ECO:0000313" key="12">
    <source>
        <dbReference type="EMBL" id="GHF24377.1"/>
    </source>
</evidence>
<keyword evidence="3 8" id="KW-0699">rRNA-binding</keyword>
<keyword evidence="6 8" id="KW-0687">Ribonucleoprotein</keyword>
<evidence type="ECO:0000256" key="1">
    <source>
        <dbReference type="ARBA" id="ARBA00006540"/>
    </source>
</evidence>
<feature type="modified residue" description="N5-methylglutamine" evidence="8">
    <location>
        <position position="151"/>
    </location>
</feature>
<dbReference type="Gene3D" id="3.30.160.810">
    <property type="match status" value="1"/>
</dbReference>
<dbReference type="HAMAP" id="MF_01325_B">
    <property type="entry name" value="Ribosomal_uL3_B"/>
    <property type="match status" value="1"/>
</dbReference>
<comment type="function">
    <text evidence="8 10">One of the primary rRNA binding proteins, it binds directly near the 3'-end of the 23S rRNA, where it nucleates assembly of the 50S subunit.</text>
</comment>
<keyword evidence="13" id="KW-1185">Reference proteome</keyword>
<dbReference type="Proteomes" id="UP000630923">
    <property type="component" value="Unassembled WGS sequence"/>
</dbReference>
<evidence type="ECO:0000313" key="13">
    <source>
        <dbReference type="Proteomes" id="UP000630923"/>
    </source>
</evidence>
<dbReference type="AlphaFoldDB" id="A0A919AT66"/>
<dbReference type="GO" id="GO:0003735">
    <property type="term" value="F:structural constituent of ribosome"/>
    <property type="evidence" value="ECO:0007669"/>
    <property type="project" value="UniProtKB-UniRule"/>
</dbReference>
<reference evidence="12" key="1">
    <citation type="journal article" date="2014" name="Int. J. Syst. Evol. Microbiol.">
        <title>Complete genome sequence of Corynebacterium casei LMG S-19264T (=DSM 44701T), isolated from a smear-ripened cheese.</title>
        <authorList>
            <consortium name="US DOE Joint Genome Institute (JGI-PGF)"/>
            <person name="Walter F."/>
            <person name="Albersmeier A."/>
            <person name="Kalinowski J."/>
            <person name="Ruckert C."/>
        </authorList>
    </citation>
    <scope>NUCLEOTIDE SEQUENCE</scope>
    <source>
        <strain evidence="12">KCTC 42590</strain>
    </source>
</reference>
<feature type="compositionally biased region" description="Low complexity" evidence="11">
    <location>
        <begin position="232"/>
        <end position="252"/>
    </location>
</feature>
<comment type="caution">
    <text evidence="12">The sequence shown here is derived from an EMBL/GenBank/DDBJ whole genome shotgun (WGS) entry which is preliminary data.</text>
</comment>
<dbReference type="SUPFAM" id="SSF50447">
    <property type="entry name" value="Translation proteins"/>
    <property type="match status" value="1"/>
</dbReference>
<feature type="region of interest" description="Disordered" evidence="11">
    <location>
        <begin position="227"/>
        <end position="252"/>
    </location>
</feature>
<name>A0A919AT66_9PROT</name>
<dbReference type="PANTHER" id="PTHR11229:SF16">
    <property type="entry name" value="LARGE RIBOSOMAL SUBUNIT PROTEIN UL3C"/>
    <property type="match status" value="1"/>
</dbReference>
<comment type="subunit">
    <text evidence="8 10">Part of the 50S ribosomal subunit. Forms a cluster with proteins L14 and L19.</text>
</comment>
<dbReference type="NCBIfam" id="TIGR03625">
    <property type="entry name" value="L3_bact"/>
    <property type="match status" value="1"/>
</dbReference>
<protein>
    <recommendedName>
        <fullName evidence="7 8">Large ribosomal subunit protein uL3</fullName>
    </recommendedName>
</protein>
<dbReference type="InterPro" id="IPR000597">
    <property type="entry name" value="Ribosomal_uL3"/>
</dbReference>
<comment type="PTM">
    <text evidence="8">Methylated by PrmB.</text>
</comment>
<dbReference type="GO" id="GO:0022625">
    <property type="term" value="C:cytosolic large ribosomal subunit"/>
    <property type="evidence" value="ECO:0007669"/>
    <property type="project" value="TreeGrafter"/>
</dbReference>
<dbReference type="InterPro" id="IPR009000">
    <property type="entry name" value="Transl_B-barrel_sf"/>
</dbReference>
<dbReference type="EMBL" id="BNCI01000002">
    <property type="protein sequence ID" value="GHF24377.1"/>
    <property type="molecule type" value="Genomic_DNA"/>
</dbReference>
<evidence type="ECO:0000256" key="11">
    <source>
        <dbReference type="SAM" id="MobiDB-lite"/>
    </source>
</evidence>
<dbReference type="FunFam" id="3.30.160.810:FF:000001">
    <property type="entry name" value="50S ribosomal protein L3"/>
    <property type="match status" value="1"/>
</dbReference>
<evidence type="ECO:0000256" key="9">
    <source>
        <dbReference type="RuleBase" id="RU003905"/>
    </source>
</evidence>
<dbReference type="PROSITE" id="PS00474">
    <property type="entry name" value="RIBOSOMAL_L3"/>
    <property type="match status" value="1"/>
</dbReference>
<dbReference type="RefSeq" id="WP_191252281.1">
    <property type="nucleotide sequence ID" value="NZ_BNCI01000002.1"/>
</dbReference>
<proteinExistence type="inferred from homology"/>
<evidence type="ECO:0000256" key="2">
    <source>
        <dbReference type="ARBA" id="ARBA00022481"/>
    </source>
</evidence>
<keyword evidence="4 8" id="KW-0694">RNA-binding</keyword>
<dbReference type="FunFam" id="2.40.30.10:FF:000004">
    <property type="entry name" value="50S ribosomal protein L3"/>
    <property type="match status" value="1"/>
</dbReference>
<evidence type="ECO:0000256" key="3">
    <source>
        <dbReference type="ARBA" id="ARBA00022730"/>
    </source>
</evidence>
<dbReference type="Gene3D" id="2.40.30.10">
    <property type="entry name" value="Translation factors"/>
    <property type="match status" value="1"/>
</dbReference>
<dbReference type="InterPro" id="IPR019926">
    <property type="entry name" value="Ribosomal_uL3_CS"/>
</dbReference>